<dbReference type="PANTHER" id="PTHR12794:SF0">
    <property type="entry name" value="GEM-ASSOCIATED PROTEIN 2"/>
    <property type="match status" value="1"/>
</dbReference>
<evidence type="ECO:0000313" key="3">
    <source>
        <dbReference type="EMBL" id="CAF0969335.1"/>
    </source>
</evidence>
<evidence type="ECO:0000256" key="2">
    <source>
        <dbReference type="SAM" id="MobiDB-lite"/>
    </source>
</evidence>
<dbReference type="GO" id="GO:0032797">
    <property type="term" value="C:SMN complex"/>
    <property type="evidence" value="ECO:0007669"/>
    <property type="project" value="TreeGrafter"/>
</dbReference>
<accession>A0A814EA90</accession>
<dbReference type="OrthoDB" id="428895at2759"/>
<gene>
    <name evidence="3" type="ORF">VCS650_LOCUS13044</name>
</gene>
<dbReference type="EMBL" id="CAJNON010000103">
    <property type="protein sequence ID" value="CAF0969335.1"/>
    <property type="molecule type" value="Genomic_DNA"/>
</dbReference>
<dbReference type="InterPro" id="IPR035426">
    <property type="entry name" value="Gemin2/Brr1"/>
</dbReference>
<evidence type="ECO:0000256" key="1">
    <source>
        <dbReference type="ARBA" id="ARBA00025758"/>
    </source>
</evidence>
<dbReference type="AlphaFoldDB" id="A0A814EA90"/>
<sequence>MYESNDSSDDNDESLSKQVLPTADDANGPIDLNKMPTTGEEYLRQVRFQASQLPDFQTATQRKKRNTTSSTSKNHAWHKLFPSTTANTTTTSDIPIKHIVSIDWQNEQCKLFSDVRNDFFQMRDRLRIANKKYKNAKLKSANNYWKFCFGDDTPFQSPLPSLEIDDQQQTQNSLPTMTKMITLTQPQLHDLLQHEIDWLKQCGCSIHLALYTFATLAAIEKPINEDVMYTIRQTCLAWKQTRMRLINPSGNEQRGDDSLIKSCDVFVCIIGRYFGQFDLADTTSQLPDFQTATQRKKRNTTSSNSKNHAWHKLFPSTTANTTTTSDIPVKHIVSIDWQNEQCKLFSDVRNDFFQMRDRLRITNKKYKNAKLKTANNYWKFCFGDDIPFQSPLLSLEIDDQQQTQNSLPTMTKMITLTQPQLHDLLQHEIDWLKQCGCSIHLALYTFATLVAIEKPINEDVMYTIRQTCLAWKQTRMRLINPNDNEKPADDSLIKSCDVFVCIIGRYFGQFDLADTSD</sequence>
<reference evidence="3" key="1">
    <citation type="submission" date="2021-02" db="EMBL/GenBank/DDBJ databases">
        <authorList>
            <person name="Nowell W R."/>
        </authorList>
    </citation>
    <scope>NUCLEOTIDE SEQUENCE</scope>
</reference>
<evidence type="ECO:0000313" key="4">
    <source>
        <dbReference type="Proteomes" id="UP000663891"/>
    </source>
</evidence>
<dbReference type="Pfam" id="PF04938">
    <property type="entry name" value="SIP1"/>
    <property type="match status" value="2"/>
</dbReference>
<dbReference type="GO" id="GO:0000387">
    <property type="term" value="P:spliceosomal snRNP assembly"/>
    <property type="evidence" value="ECO:0007669"/>
    <property type="project" value="InterPro"/>
</dbReference>
<comment type="similarity">
    <text evidence="1">Belongs to the gemin-2 family.</text>
</comment>
<name>A0A814EA90_9BILA</name>
<proteinExistence type="inferred from homology"/>
<organism evidence="3 4">
    <name type="scientific">Adineta steineri</name>
    <dbReference type="NCBI Taxonomy" id="433720"/>
    <lineage>
        <taxon>Eukaryota</taxon>
        <taxon>Metazoa</taxon>
        <taxon>Spiralia</taxon>
        <taxon>Gnathifera</taxon>
        <taxon>Rotifera</taxon>
        <taxon>Eurotatoria</taxon>
        <taxon>Bdelloidea</taxon>
        <taxon>Adinetida</taxon>
        <taxon>Adinetidae</taxon>
        <taxon>Adineta</taxon>
    </lineage>
</organism>
<feature type="compositionally biased region" description="Acidic residues" evidence="2">
    <location>
        <begin position="1"/>
        <end position="13"/>
    </location>
</feature>
<dbReference type="Gene3D" id="1.20.58.1070">
    <property type="match status" value="2"/>
</dbReference>
<protein>
    <submittedName>
        <fullName evidence="3">Uncharacterized protein</fullName>
    </submittedName>
</protein>
<dbReference type="GO" id="GO:0005634">
    <property type="term" value="C:nucleus"/>
    <property type="evidence" value="ECO:0007669"/>
    <property type="project" value="TreeGrafter"/>
</dbReference>
<dbReference type="PANTHER" id="PTHR12794">
    <property type="entry name" value="GEMIN2"/>
    <property type="match status" value="1"/>
</dbReference>
<dbReference type="Proteomes" id="UP000663891">
    <property type="component" value="Unassembled WGS sequence"/>
</dbReference>
<comment type="caution">
    <text evidence="3">The sequence shown here is derived from an EMBL/GenBank/DDBJ whole genome shotgun (WGS) entry which is preliminary data.</text>
</comment>
<feature type="region of interest" description="Disordered" evidence="2">
    <location>
        <begin position="1"/>
        <end position="36"/>
    </location>
</feature>
<feature type="region of interest" description="Disordered" evidence="2">
    <location>
        <begin position="53"/>
        <end position="75"/>
    </location>
</feature>